<proteinExistence type="predicted"/>
<dbReference type="AlphaFoldDB" id="A0A2R8BTZ4"/>
<feature type="signal peptide" evidence="1">
    <location>
        <begin position="1"/>
        <end position="20"/>
    </location>
</feature>
<dbReference type="EMBL" id="ONZF01000002">
    <property type="protein sequence ID" value="SPJ23608.1"/>
    <property type="molecule type" value="Genomic_DNA"/>
</dbReference>
<reference evidence="2 3" key="1">
    <citation type="submission" date="2018-03" db="EMBL/GenBank/DDBJ databases">
        <authorList>
            <person name="Keele B.F."/>
        </authorList>
    </citation>
    <scope>NUCLEOTIDE SEQUENCE [LARGE SCALE GENOMIC DNA]</scope>
    <source>
        <strain evidence="2 3">CECT 8504</strain>
    </source>
</reference>
<gene>
    <name evidence="2" type="ORF">PAA8504_01421</name>
</gene>
<keyword evidence="3" id="KW-1185">Reference proteome</keyword>
<name>A0A2R8BTZ4_9RHOB</name>
<keyword evidence="1" id="KW-0732">Signal</keyword>
<dbReference type="RefSeq" id="WP_108893425.1">
    <property type="nucleotide sequence ID" value="NZ_ONZF01000002.1"/>
</dbReference>
<sequence>MQARFAALIAAAFLAGPVHAERALVAEDGTVYAETSGPSGSRLSGKSQTILLSDECAAEIPGKGRGTWYWTGRGTHVTVGTYSVRFDGNVPLIPLYRCVG</sequence>
<accession>A0A2R8BTZ4</accession>
<dbReference type="Proteomes" id="UP000244912">
    <property type="component" value="Unassembled WGS sequence"/>
</dbReference>
<organism evidence="2 3">
    <name type="scientific">Palleronia abyssalis</name>
    <dbReference type="NCBI Taxonomy" id="1501240"/>
    <lineage>
        <taxon>Bacteria</taxon>
        <taxon>Pseudomonadati</taxon>
        <taxon>Pseudomonadota</taxon>
        <taxon>Alphaproteobacteria</taxon>
        <taxon>Rhodobacterales</taxon>
        <taxon>Roseobacteraceae</taxon>
        <taxon>Palleronia</taxon>
    </lineage>
</organism>
<evidence type="ECO:0000313" key="2">
    <source>
        <dbReference type="EMBL" id="SPJ23608.1"/>
    </source>
</evidence>
<feature type="chain" id="PRO_5015336417" evidence="1">
    <location>
        <begin position="21"/>
        <end position="100"/>
    </location>
</feature>
<evidence type="ECO:0000313" key="3">
    <source>
        <dbReference type="Proteomes" id="UP000244912"/>
    </source>
</evidence>
<evidence type="ECO:0000256" key="1">
    <source>
        <dbReference type="SAM" id="SignalP"/>
    </source>
</evidence>
<protein>
    <submittedName>
        <fullName evidence="2">Uncharacterized protein</fullName>
    </submittedName>
</protein>